<dbReference type="CDD" id="cd01283">
    <property type="entry name" value="cytidine_deaminase"/>
    <property type="match status" value="2"/>
</dbReference>
<comment type="catalytic activity">
    <reaction evidence="18">
        <text>a 2'-deoxycytidine in single-stranded DNA + H2O + H(+) = a 2'-deoxyuridine in single-stranded DNA + NH4(+)</text>
        <dbReference type="Rhea" id="RHEA:50948"/>
        <dbReference type="Rhea" id="RHEA-COMP:12846"/>
        <dbReference type="Rhea" id="RHEA-COMP:12847"/>
        <dbReference type="ChEBI" id="CHEBI:15377"/>
        <dbReference type="ChEBI" id="CHEBI:15378"/>
        <dbReference type="ChEBI" id="CHEBI:28938"/>
        <dbReference type="ChEBI" id="CHEBI:85452"/>
        <dbReference type="ChEBI" id="CHEBI:133902"/>
        <dbReference type="EC" id="3.5.4.38"/>
    </reaction>
</comment>
<keyword evidence="8" id="KW-0399">Innate immunity</keyword>
<evidence type="ECO:0000256" key="9">
    <source>
        <dbReference type="ARBA" id="ARBA00022723"/>
    </source>
</evidence>
<evidence type="ECO:0000313" key="20">
    <source>
        <dbReference type="Proteomes" id="UP000248480"/>
    </source>
</evidence>
<dbReference type="Gene3D" id="3.40.140.10">
    <property type="entry name" value="Cytidine Deaminase, domain 2"/>
    <property type="match status" value="2"/>
</dbReference>
<dbReference type="STRING" id="127582.A0A2Y9QZ31"/>
<dbReference type="KEGG" id="tmu:101347659"/>
<dbReference type="GO" id="GO:0004126">
    <property type="term" value="F:cytidine deaminase activity"/>
    <property type="evidence" value="ECO:0007669"/>
    <property type="project" value="TreeGrafter"/>
</dbReference>
<comment type="cofactor">
    <cofactor evidence="1">
        <name>Zn(2+)</name>
        <dbReference type="ChEBI" id="CHEBI:29105"/>
    </cofactor>
</comment>
<dbReference type="GO" id="GO:0070383">
    <property type="term" value="P:DNA cytosine deamination"/>
    <property type="evidence" value="ECO:0007669"/>
    <property type="project" value="TreeGrafter"/>
</dbReference>
<evidence type="ECO:0000256" key="13">
    <source>
        <dbReference type="ARBA" id="ARBA00022859"/>
    </source>
</evidence>
<dbReference type="GO" id="GO:0005634">
    <property type="term" value="C:nucleus"/>
    <property type="evidence" value="ECO:0007669"/>
    <property type="project" value="UniProtKB-SubCell"/>
</dbReference>
<dbReference type="PANTHER" id="PTHR13857">
    <property type="entry name" value="MRNA EDITING ENZYME"/>
    <property type="match status" value="1"/>
</dbReference>
<dbReference type="GO" id="GO:0045869">
    <property type="term" value="P:negative regulation of single stranded viral RNA replication via double stranded DNA intermediate"/>
    <property type="evidence" value="ECO:0007669"/>
    <property type="project" value="TreeGrafter"/>
</dbReference>
<evidence type="ECO:0000256" key="4">
    <source>
        <dbReference type="ARBA" id="ARBA00006576"/>
    </source>
</evidence>
<keyword evidence="11" id="KW-0378">Hydrolase</keyword>
<dbReference type="InParanoid" id="A0A2Y9QZ31"/>
<sequence length="297" mass="34663">MEGFGHAEIWFLSSRSIQEKLEADRQYRVTWYTSWSPCAECAQEVTTFLGKHHNVSLRIFAARLYYSKKRARWQGLRALQEAGAHIRVVTSGASSSEPWGLLFPLLPLHNGFSVYMDPDTFIYNFKNNPLGTGKYQTYLCYEVQLMNGNSGVLQNWIKGFLCNQSDPDPQLCCHAELCFLDWISSWQLYPGQHYSITWFLSWSPCPDCAQEVAAFLQRNSHVRLYIFAARIHDCCEGYEEGLRSLDNAGTNIGIMTYREFEYCWRAFVDNQLWPFKPWRGLKRNHEFMSNQLQRILQ</sequence>
<dbReference type="Pfam" id="PF18772">
    <property type="entry name" value="APOBEC2"/>
    <property type="match status" value="1"/>
</dbReference>
<protein>
    <recommendedName>
        <fullName evidence="5">DNA dC-&gt;dU-editing enzyme APOBEC-3G</fullName>
        <ecNumber evidence="16">3.5.4.38</ecNumber>
    </recommendedName>
    <alternativeName>
        <fullName evidence="17">Deoxycytidine deaminase</fullName>
    </alternativeName>
</protein>
<keyword evidence="6" id="KW-0963">Cytoplasm</keyword>
<accession>A0A2Y9QZ31</accession>
<dbReference type="InterPro" id="IPR050610">
    <property type="entry name" value="APOBEC_Cyt_Deaminase"/>
</dbReference>
<evidence type="ECO:0000256" key="10">
    <source>
        <dbReference type="ARBA" id="ARBA00022737"/>
    </source>
</evidence>
<reference evidence="21" key="1">
    <citation type="submission" date="2025-08" db="UniProtKB">
        <authorList>
            <consortium name="RefSeq"/>
        </authorList>
    </citation>
    <scope>IDENTIFICATION</scope>
</reference>
<proteinExistence type="inferred from homology"/>
<evidence type="ECO:0000256" key="3">
    <source>
        <dbReference type="ARBA" id="ARBA00004201"/>
    </source>
</evidence>
<dbReference type="AlphaFoldDB" id="A0A2Y9QZ31"/>
<dbReference type="GO" id="GO:0000932">
    <property type="term" value="C:P-body"/>
    <property type="evidence" value="ECO:0007669"/>
    <property type="project" value="UniProtKB-SubCell"/>
</dbReference>
<comment type="subcellular location">
    <subcellularLocation>
        <location evidence="3">Cytoplasm</location>
        <location evidence="3">P-body</location>
    </subcellularLocation>
    <subcellularLocation>
        <location evidence="2">Nucleus</location>
    </subcellularLocation>
</comment>
<dbReference type="FunFam" id="3.40.140.10:FF:000029">
    <property type="entry name" value="DNA dC-&gt;dU-editing enzyme APOBEC-3G"/>
    <property type="match status" value="1"/>
</dbReference>
<keyword evidence="20" id="KW-1185">Reference proteome</keyword>
<dbReference type="GO" id="GO:0051607">
    <property type="term" value="P:defense response to virus"/>
    <property type="evidence" value="ECO:0007669"/>
    <property type="project" value="UniProtKB-KW"/>
</dbReference>
<keyword evidence="15" id="KW-0539">Nucleus</keyword>
<dbReference type="Pfam" id="PF18782">
    <property type="entry name" value="NAD2"/>
    <property type="match status" value="1"/>
</dbReference>
<dbReference type="RefSeq" id="XP_023584684.1">
    <property type="nucleotide sequence ID" value="XM_023728916.1"/>
</dbReference>
<gene>
    <name evidence="21" type="primary">LOC101347659</name>
</gene>
<keyword evidence="13" id="KW-0391">Immunity</keyword>
<keyword evidence="10" id="KW-0677">Repeat</keyword>
<dbReference type="PROSITE" id="PS51747">
    <property type="entry name" value="CYT_DCMP_DEAMINASES_2"/>
    <property type="match status" value="2"/>
</dbReference>
<evidence type="ECO:0000256" key="12">
    <source>
        <dbReference type="ARBA" id="ARBA00022833"/>
    </source>
</evidence>
<dbReference type="GO" id="GO:0003723">
    <property type="term" value="F:RNA binding"/>
    <property type="evidence" value="ECO:0007669"/>
    <property type="project" value="TreeGrafter"/>
</dbReference>
<evidence type="ECO:0000256" key="8">
    <source>
        <dbReference type="ARBA" id="ARBA00022588"/>
    </source>
</evidence>
<feature type="domain" description="CMP/dCMP-type deaminase" evidence="19">
    <location>
        <begin position="133"/>
        <end position="245"/>
    </location>
</feature>
<evidence type="ECO:0000256" key="7">
    <source>
        <dbReference type="ARBA" id="ARBA00022553"/>
    </source>
</evidence>
<dbReference type="GO" id="GO:0008270">
    <property type="term" value="F:zinc ion binding"/>
    <property type="evidence" value="ECO:0007669"/>
    <property type="project" value="InterPro"/>
</dbReference>
<dbReference type="GeneID" id="101347659"/>
<keyword evidence="12" id="KW-0862">Zinc</keyword>
<dbReference type="PANTHER" id="PTHR13857:SF20">
    <property type="entry name" value="DNA DC-DU-EDITING ENZYME APOBEC-3G"/>
    <property type="match status" value="1"/>
</dbReference>
<evidence type="ECO:0000256" key="18">
    <source>
        <dbReference type="ARBA" id="ARBA00049114"/>
    </source>
</evidence>
<evidence type="ECO:0000256" key="5">
    <source>
        <dbReference type="ARBA" id="ARBA00020239"/>
    </source>
</evidence>
<keyword evidence="9" id="KW-0479">Metal-binding</keyword>
<keyword evidence="14" id="KW-0051">Antiviral defense</keyword>
<comment type="similarity">
    <text evidence="4">Belongs to the cytidine and deoxycytidylate deaminase family.</text>
</comment>
<dbReference type="PROSITE" id="PS00903">
    <property type="entry name" value="CYT_DCMP_DEAMINASES_1"/>
    <property type="match status" value="2"/>
</dbReference>
<evidence type="ECO:0000256" key="2">
    <source>
        <dbReference type="ARBA" id="ARBA00004123"/>
    </source>
</evidence>
<evidence type="ECO:0000256" key="16">
    <source>
        <dbReference type="ARBA" id="ARBA00029489"/>
    </source>
</evidence>
<feature type="domain" description="CMP/dCMP-type deaminase" evidence="19">
    <location>
        <begin position="1"/>
        <end position="79"/>
    </location>
</feature>
<evidence type="ECO:0000256" key="14">
    <source>
        <dbReference type="ARBA" id="ARBA00023118"/>
    </source>
</evidence>
<dbReference type="InterPro" id="IPR016193">
    <property type="entry name" value="Cytidine_deaminase-like"/>
</dbReference>
<evidence type="ECO:0000313" key="21">
    <source>
        <dbReference type="RefSeq" id="XP_023584684.1"/>
    </source>
</evidence>
<evidence type="ECO:0000256" key="15">
    <source>
        <dbReference type="ARBA" id="ARBA00023242"/>
    </source>
</evidence>
<dbReference type="GO" id="GO:0045087">
    <property type="term" value="P:innate immune response"/>
    <property type="evidence" value="ECO:0007669"/>
    <property type="project" value="UniProtKB-KW"/>
</dbReference>
<keyword evidence="7" id="KW-0597">Phosphoprotein</keyword>
<dbReference type="EC" id="3.5.4.38" evidence="16"/>
<organism evidence="20 21">
    <name type="scientific">Trichechus manatus latirostris</name>
    <name type="common">Florida manatee</name>
    <dbReference type="NCBI Taxonomy" id="127582"/>
    <lineage>
        <taxon>Eukaryota</taxon>
        <taxon>Metazoa</taxon>
        <taxon>Chordata</taxon>
        <taxon>Craniata</taxon>
        <taxon>Vertebrata</taxon>
        <taxon>Euteleostomi</taxon>
        <taxon>Mammalia</taxon>
        <taxon>Eutheria</taxon>
        <taxon>Afrotheria</taxon>
        <taxon>Sirenia</taxon>
        <taxon>Trichechidae</taxon>
        <taxon>Trichechus</taxon>
    </lineage>
</organism>
<evidence type="ECO:0000256" key="1">
    <source>
        <dbReference type="ARBA" id="ARBA00001947"/>
    </source>
</evidence>
<dbReference type="SUPFAM" id="SSF53927">
    <property type="entry name" value="Cytidine deaminase-like"/>
    <property type="match status" value="2"/>
</dbReference>
<evidence type="ECO:0000256" key="11">
    <source>
        <dbReference type="ARBA" id="ARBA00022801"/>
    </source>
</evidence>
<dbReference type="GO" id="GO:0016554">
    <property type="term" value="P:cytidine to uridine editing"/>
    <property type="evidence" value="ECO:0007669"/>
    <property type="project" value="TreeGrafter"/>
</dbReference>
<name>A0A2Y9QZ31_TRIMA</name>
<dbReference type="InterPro" id="IPR002125">
    <property type="entry name" value="CMP_dCMP_dom"/>
</dbReference>
<evidence type="ECO:0000256" key="17">
    <source>
        <dbReference type="ARBA" id="ARBA00032972"/>
    </source>
</evidence>
<dbReference type="Proteomes" id="UP000248480">
    <property type="component" value="Unplaced"/>
</dbReference>
<dbReference type="InterPro" id="IPR016192">
    <property type="entry name" value="APOBEC/CMP_deaminase_Zn-bd"/>
</dbReference>
<evidence type="ECO:0000256" key="6">
    <source>
        <dbReference type="ARBA" id="ARBA00022490"/>
    </source>
</evidence>
<evidence type="ECO:0000259" key="19">
    <source>
        <dbReference type="PROSITE" id="PS51747"/>
    </source>
</evidence>